<dbReference type="PANTHER" id="PTHR43133">
    <property type="entry name" value="RNA POLYMERASE ECF-TYPE SIGMA FACTO"/>
    <property type="match status" value="1"/>
</dbReference>
<comment type="similarity">
    <text evidence="1">Belongs to the sigma-70 factor family. ECF subfamily.</text>
</comment>
<dbReference type="GO" id="GO:0016987">
    <property type="term" value="F:sigma factor activity"/>
    <property type="evidence" value="ECO:0007669"/>
    <property type="project" value="UniProtKB-KW"/>
</dbReference>
<evidence type="ECO:0000313" key="8">
    <source>
        <dbReference type="EMBL" id="MDA0163792.1"/>
    </source>
</evidence>
<dbReference type="AlphaFoldDB" id="A0A9X3MZ21"/>
<keyword evidence="2" id="KW-0805">Transcription regulation</keyword>
<dbReference type="InterPro" id="IPR039425">
    <property type="entry name" value="RNA_pol_sigma-70-like"/>
</dbReference>
<dbReference type="InterPro" id="IPR036388">
    <property type="entry name" value="WH-like_DNA-bd_sf"/>
</dbReference>
<dbReference type="InterPro" id="IPR007627">
    <property type="entry name" value="RNA_pol_sigma70_r2"/>
</dbReference>
<dbReference type="RefSeq" id="WP_270043040.1">
    <property type="nucleotide sequence ID" value="NZ_JAPDOD010000027.1"/>
</dbReference>
<sequence>MLDEAAFAELYDRHAPPLAAWLRRRSDPDTAQELLAETFAEAWCSRRRFKPERGSAQTWVFGIAQHLLFGYYRRLAVEDRARRKLGILLEPAVYDEADARLDAVALRGELSARLALLPEGTRAAVLLRVVEQLDYEELGRRLGCSSPAARLRVSRGLRELRRERGANLTPEGAVS</sequence>
<evidence type="ECO:0000256" key="4">
    <source>
        <dbReference type="ARBA" id="ARBA00023125"/>
    </source>
</evidence>
<dbReference type="SUPFAM" id="SSF88946">
    <property type="entry name" value="Sigma2 domain of RNA polymerase sigma factors"/>
    <property type="match status" value="1"/>
</dbReference>
<organism evidence="8 9">
    <name type="scientific">Solirubrobacter ginsenosidimutans</name>
    <dbReference type="NCBI Taxonomy" id="490573"/>
    <lineage>
        <taxon>Bacteria</taxon>
        <taxon>Bacillati</taxon>
        <taxon>Actinomycetota</taxon>
        <taxon>Thermoleophilia</taxon>
        <taxon>Solirubrobacterales</taxon>
        <taxon>Solirubrobacteraceae</taxon>
        <taxon>Solirubrobacter</taxon>
    </lineage>
</organism>
<dbReference type="NCBIfam" id="TIGR02937">
    <property type="entry name" value="sigma70-ECF"/>
    <property type="match status" value="1"/>
</dbReference>
<dbReference type="SUPFAM" id="SSF88659">
    <property type="entry name" value="Sigma3 and sigma4 domains of RNA polymerase sigma factors"/>
    <property type="match status" value="1"/>
</dbReference>
<dbReference type="Proteomes" id="UP001149140">
    <property type="component" value="Unassembled WGS sequence"/>
</dbReference>
<dbReference type="InterPro" id="IPR014284">
    <property type="entry name" value="RNA_pol_sigma-70_dom"/>
</dbReference>
<accession>A0A9X3MZ21</accession>
<gene>
    <name evidence="8" type="ORF">OM076_26210</name>
</gene>
<feature type="domain" description="RNA polymerase sigma-70 region 2" evidence="6">
    <location>
        <begin position="10"/>
        <end position="75"/>
    </location>
</feature>
<dbReference type="EMBL" id="JAPDOD010000027">
    <property type="protein sequence ID" value="MDA0163792.1"/>
    <property type="molecule type" value="Genomic_DNA"/>
</dbReference>
<evidence type="ECO:0000259" key="7">
    <source>
        <dbReference type="Pfam" id="PF08281"/>
    </source>
</evidence>
<evidence type="ECO:0000256" key="1">
    <source>
        <dbReference type="ARBA" id="ARBA00010641"/>
    </source>
</evidence>
<evidence type="ECO:0000256" key="5">
    <source>
        <dbReference type="ARBA" id="ARBA00023163"/>
    </source>
</evidence>
<keyword evidence="9" id="KW-1185">Reference proteome</keyword>
<dbReference type="InterPro" id="IPR013249">
    <property type="entry name" value="RNA_pol_sigma70_r4_t2"/>
</dbReference>
<name>A0A9X3MZ21_9ACTN</name>
<evidence type="ECO:0000256" key="2">
    <source>
        <dbReference type="ARBA" id="ARBA00023015"/>
    </source>
</evidence>
<feature type="domain" description="RNA polymerase sigma factor 70 region 4 type 2" evidence="7">
    <location>
        <begin position="108"/>
        <end position="160"/>
    </location>
</feature>
<reference evidence="8" key="1">
    <citation type="submission" date="2022-10" db="EMBL/GenBank/DDBJ databases">
        <title>The WGS of Solirubrobacter ginsenosidimutans DSM 21036.</title>
        <authorList>
            <person name="Jiang Z."/>
        </authorList>
    </citation>
    <scope>NUCLEOTIDE SEQUENCE</scope>
    <source>
        <strain evidence="8">DSM 21036</strain>
    </source>
</reference>
<dbReference type="Gene3D" id="1.10.10.10">
    <property type="entry name" value="Winged helix-like DNA-binding domain superfamily/Winged helix DNA-binding domain"/>
    <property type="match status" value="1"/>
</dbReference>
<evidence type="ECO:0000259" key="6">
    <source>
        <dbReference type="Pfam" id="PF04542"/>
    </source>
</evidence>
<dbReference type="Pfam" id="PF08281">
    <property type="entry name" value="Sigma70_r4_2"/>
    <property type="match status" value="1"/>
</dbReference>
<evidence type="ECO:0000313" key="9">
    <source>
        <dbReference type="Proteomes" id="UP001149140"/>
    </source>
</evidence>
<protein>
    <submittedName>
        <fullName evidence="8">RNA polymerase sigma factor</fullName>
    </submittedName>
</protein>
<keyword evidence="5" id="KW-0804">Transcription</keyword>
<dbReference type="GO" id="GO:0006352">
    <property type="term" value="P:DNA-templated transcription initiation"/>
    <property type="evidence" value="ECO:0007669"/>
    <property type="project" value="InterPro"/>
</dbReference>
<dbReference type="PANTHER" id="PTHR43133:SF8">
    <property type="entry name" value="RNA POLYMERASE SIGMA FACTOR HI_1459-RELATED"/>
    <property type="match status" value="1"/>
</dbReference>
<keyword evidence="3" id="KW-0731">Sigma factor</keyword>
<dbReference type="GO" id="GO:0003677">
    <property type="term" value="F:DNA binding"/>
    <property type="evidence" value="ECO:0007669"/>
    <property type="project" value="UniProtKB-KW"/>
</dbReference>
<dbReference type="Gene3D" id="1.10.1740.10">
    <property type="match status" value="1"/>
</dbReference>
<dbReference type="Pfam" id="PF04542">
    <property type="entry name" value="Sigma70_r2"/>
    <property type="match status" value="1"/>
</dbReference>
<evidence type="ECO:0000256" key="3">
    <source>
        <dbReference type="ARBA" id="ARBA00023082"/>
    </source>
</evidence>
<dbReference type="InterPro" id="IPR013325">
    <property type="entry name" value="RNA_pol_sigma_r2"/>
</dbReference>
<keyword evidence="4" id="KW-0238">DNA-binding</keyword>
<comment type="caution">
    <text evidence="8">The sequence shown here is derived from an EMBL/GenBank/DDBJ whole genome shotgun (WGS) entry which is preliminary data.</text>
</comment>
<dbReference type="InterPro" id="IPR013324">
    <property type="entry name" value="RNA_pol_sigma_r3/r4-like"/>
</dbReference>
<proteinExistence type="inferred from homology"/>